<keyword evidence="2" id="KW-1185">Reference proteome</keyword>
<dbReference type="EMBL" id="JAODUP010000764">
    <property type="protein sequence ID" value="KAK2144367.1"/>
    <property type="molecule type" value="Genomic_DNA"/>
</dbReference>
<dbReference type="AlphaFoldDB" id="A0AAD9MSP6"/>
<reference evidence="1" key="1">
    <citation type="journal article" date="2023" name="Mol. Biol. Evol.">
        <title>Third-Generation Sequencing Reveals the Adaptive Role of the Epigenome in Three Deep-Sea Polychaetes.</title>
        <authorList>
            <person name="Perez M."/>
            <person name="Aroh O."/>
            <person name="Sun Y."/>
            <person name="Lan Y."/>
            <person name="Juniper S.K."/>
            <person name="Young C.R."/>
            <person name="Angers B."/>
            <person name="Qian P.Y."/>
        </authorList>
    </citation>
    <scope>NUCLEOTIDE SEQUENCE</scope>
    <source>
        <strain evidence="1">P08H-3</strain>
    </source>
</reference>
<sequence>MAEHLKHALDSRIIRHISVMFSLRLKYGFIPNTFCQGLLVPLLKKPTLDPTLLQHYRPVDRR</sequence>
<comment type="caution">
    <text evidence="1">The sequence shown here is derived from an EMBL/GenBank/DDBJ whole genome shotgun (WGS) entry which is preliminary data.</text>
</comment>
<evidence type="ECO:0000313" key="2">
    <source>
        <dbReference type="Proteomes" id="UP001208570"/>
    </source>
</evidence>
<accession>A0AAD9MSP6</accession>
<gene>
    <name evidence="1" type="ORF">LSH36_764g00056</name>
</gene>
<dbReference type="Proteomes" id="UP001208570">
    <property type="component" value="Unassembled WGS sequence"/>
</dbReference>
<organism evidence="1 2">
    <name type="scientific">Paralvinella palmiformis</name>
    <dbReference type="NCBI Taxonomy" id="53620"/>
    <lineage>
        <taxon>Eukaryota</taxon>
        <taxon>Metazoa</taxon>
        <taxon>Spiralia</taxon>
        <taxon>Lophotrochozoa</taxon>
        <taxon>Annelida</taxon>
        <taxon>Polychaeta</taxon>
        <taxon>Sedentaria</taxon>
        <taxon>Canalipalpata</taxon>
        <taxon>Terebellida</taxon>
        <taxon>Terebelliformia</taxon>
        <taxon>Alvinellidae</taxon>
        <taxon>Paralvinella</taxon>
    </lineage>
</organism>
<protein>
    <submittedName>
        <fullName evidence="1">Uncharacterized protein</fullName>
    </submittedName>
</protein>
<name>A0AAD9MSP6_9ANNE</name>
<evidence type="ECO:0000313" key="1">
    <source>
        <dbReference type="EMBL" id="KAK2144367.1"/>
    </source>
</evidence>
<proteinExistence type="predicted"/>